<dbReference type="SUPFAM" id="SSF51445">
    <property type="entry name" value="(Trans)glycosidases"/>
    <property type="match status" value="1"/>
</dbReference>
<dbReference type="PANTHER" id="PTHR10353">
    <property type="entry name" value="GLYCOSYL HYDROLASE"/>
    <property type="match status" value="1"/>
</dbReference>
<dbReference type="InterPro" id="IPR017853">
    <property type="entry name" value="GH"/>
</dbReference>
<feature type="binding site" evidence="10">
    <location>
        <begin position="409"/>
        <end position="410"/>
    </location>
    <ligand>
        <name>substrate</name>
    </ligand>
</feature>
<dbReference type="InterPro" id="IPR018120">
    <property type="entry name" value="Glyco_hydro_1_AS"/>
</dbReference>
<dbReference type="GO" id="GO:0030245">
    <property type="term" value="P:cellulose catabolic process"/>
    <property type="evidence" value="ECO:0007669"/>
    <property type="project" value="UniProtKB-KW"/>
</dbReference>
<keyword evidence="8" id="KW-0624">Polysaccharide degradation</keyword>
<evidence type="ECO:0000256" key="6">
    <source>
        <dbReference type="ARBA" id="ARBA00023277"/>
    </source>
</evidence>
<feature type="binding site" evidence="10">
    <location>
        <position position="162"/>
    </location>
    <ligand>
        <name>substrate</name>
    </ligand>
</feature>
<dbReference type="AlphaFoldDB" id="A0A4R1RAB2"/>
<dbReference type="PANTHER" id="PTHR10353:SF36">
    <property type="entry name" value="LP05116P"/>
    <property type="match status" value="1"/>
</dbReference>
<evidence type="ECO:0000256" key="7">
    <source>
        <dbReference type="ARBA" id="ARBA00023295"/>
    </source>
</evidence>
<feature type="binding site" evidence="10">
    <location>
        <position position="402"/>
    </location>
    <ligand>
        <name>substrate</name>
    </ligand>
</feature>
<comment type="similarity">
    <text evidence="2 12">Belongs to the glycosyl hydrolase 1 family.</text>
</comment>
<reference evidence="13 14" key="1">
    <citation type="submission" date="2019-03" db="EMBL/GenBank/DDBJ databases">
        <title>Genomic Encyclopedia of Type Strains, Phase IV (KMG-IV): sequencing the most valuable type-strain genomes for metagenomic binning, comparative biology and taxonomic classification.</title>
        <authorList>
            <person name="Goeker M."/>
        </authorList>
    </citation>
    <scope>NUCLEOTIDE SEQUENCE [LARGE SCALE GENOMIC DNA]</scope>
    <source>
        <strain evidence="13 14">LX-B</strain>
    </source>
</reference>
<feature type="active site" description="Nucleophile" evidence="9 11">
    <location>
        <position position="355"/>
    </location>
</feature>
<protein>
    <recommendedName>
        <fullName evidence="3 12">Beta-glucosidase</fullName>
        <ecNumber evidence="3 12">3.2.1.21</ecNumber>
    </recommendedName>
</protein>
<organism evidence="13 14">
    <name type="scientific">Hydrogenispora ethanolica</name>
    <dbReference type="NCBI Taxonomy" id="1082276"/>
    <lineage>
        <taxon>Bacteria</taxon>
        <taxon>Bacillati</taxon>
        <taxon>Bacillota</taxon>
        <taxon>Hydrogenispora</taxon>
    </lineage>
</organism>
<keyword evidence="5" id="KW-0136">Cellulose degradation</keyword>
<evidence type="ECO:0000313" key="13">
    <source>
        <dbReference type="EMBL" id="TCL62559.1"/>
    </source>
</evidence>
<keyword evidence="6" id="KW-0119">Carbohydrate metabolism</keyword>
<comment type="catalytic activity">
    <reaction evidence="1 12">
        <text>Hydrolysis of terminal, non-reducing beta-D-glucosyl residues with release of beta-D-glucose.</text>
        <dbReference type="EC" id="3.2.1.21"/>
    </reaction>
</comment>
<feature type="binding site" evidence="10">
    <location>
        <position position="17"/>
    </location>
    <ligand>
        <name>substrate</name>
    </ligand>
</feature>
<name>A0A4R1RAB2_HYDET</name>
<evidence type="ECO:0000313" key="14">
    <source>
        <dbReference type="Proteomes" id="UP000295008"/>
    </source>
</evidence>
<feature type="active site" description="Proton donor" evidence="9">
    <location>
        <position position="163"/>
    </location>
</feature>
<evidence type="ECO:0000256" key="3">
    <source>
        <dbReference type="ARBA" id="ARBA00012744"/>
    </source>
</evidence>
<dbReference type="Proteomes" id="UP000295008">
    <property type="component" value="Unassembled WGS sequence"/>
</dbReference>
<dbReference type="EC" id="3.2.1.21" evidence="3 12"/>
<keyword evidence="7 12" id="KW-0326">Glycosidase</keyword>
<evidence type="ECO:0000256" key="8">
    <source>
        <dbReference type="ARBA" id="ARBA00023326"/>
    </source>
</evidence>
<comment type="caution">
    <text evidence="13">The sequence shown here is derived from an EMBL/GenBank/DDBJ whole genome shotgun (WGS) entry which is preliminary data.</text>
</comment>
<dbReference type="PROSITE" id="PS00653">
    <property type="entry name" value="GLYCOSYL_HYDROL_F1_2"/>
    <property type="match status" value="1"/>
</dbReference>
<dbReference type="NCBIfam" id="TIGR03356">
    <property type="entry name" value="BGL"/>
    <property type="match status" value="1"/>
</dbReference>
<feature type="binding site" evidence="10">
    <location>
        <position position="300"/>
    </location>
    <ligand>
        <name>substrate</name>
    </ligand>
</feature>
<keyword evidence="4 12" id="KW-0378">Hydrolase</keyword>
<dbReference type="FunFam" id="3.20.20.80:FF:000004">
    <property type="entry name" value="Beta-glucosidase 6-phospho-beta-glucosidase"/>
    <property type="match status" value="1"/>
</dbReference>
<dbReference type="GO" id="GO:0005829">
    <property type="term" value="C:cytosol"/>
    <property type="evidence" value="ECO:0007669"/>
    <property type="project" value="TreeGrafter"/>
</dbReference>
<evidence type="ECO:0000256" key="2">
    <source>
        <dbReference type="ARBA" id="ARBA00010838"/>
    </source>
</evidence>
<dbReference type="GO" id="GO:0008422">
    <property type="term" value="F:beta-glucosidase activity"/>
    <property type="evidence" value="ECO:0007669"/>
    <property type="project" value="UniProtKB-EC"/>
</dbReference>
<dbReference type="EMBL" id="SLUN01000024">
    <property type="protein sequence ID" value="TCL62559.1"/>
    <property type="molecule type" value="Genomic_DNA"/>
</dbReference>
<evidence type="ECO:0000256" key="11">
    <source>
        <dbReference type="PROSITE-ProRule" id="PRU10055"/>
    </source>
</evidence>
<sequence>MGFKNDFVWGAATASYQIEGAAYEDGKGLSVWDMVCQKPGFVKFGDTGDSSCDHYHRVSEDVAIMKELGLQAYRFSICWPRVLPEGIGKVNPQGLDFYDRLVDELLKNNIIPYVTIFHWDYPYELYKRGGWLNPESPEWFAEYTKVVVERLSDRVTHWMTQNEPQCYIGRGHQEGTLAPGLKLGLKDVLLASHHSLLAHGKSVQVIRAAAKQPSMIGYAPVGITYIPQSNSKPDIEAARTAAFSITEKNVWSNSWWMDPVFLGKYPEDGLNLFEQELPEIGPDDLKTIFQPIDFFGTNIYSGKTVRMGKDGRPEEVKRETGFARTAFNWAVTPQSLYWGPKFFYERYRKPIIITENGLSNTDWVYLDGKVHDPQRVDFLTRYIRQFQRAAEDGVDAMGYFCWSFMDNFEWAEGYNERFGLVYVDFTSKNRIIKDSGIWYRKVIESNGNI</sequence>
<evidence type="ECO:0000256" key="4">
    <source>
        <dbReference type="ARBA" id="ARBA00022801"/>
    </source>
</evidence>
<dbReference type="InterPro" id="IPR001360">
    <property type="entry name" value="Glyco_hydro_1"/>
</dbReference>
<accession>A0A4R1RAB2</accession>
<keyword evidence="14" id="KW-1185">Reference proteome</keyword>
<dbReference type="Pfam" id="PF00232">
    <property type="entry name" value="Glyco_hydro_1"/>
    <property type="match status" value="1"/>
</dbReference>
<evidence type="ECO:0000256" key="10">
    <source>
        <dbReference type="PIRSR" id="PIRSR617736-2"/>
    </source>
</evidence>
<dbReference type="InterPro" id="IPR017736">
    <property type="entry name" value="Glyco_hydro_1_beta-glucosidase"/>
</dbReference>
<feature type="binding site" evidence="10">
    <location>
        <position position="118"/>
    </location>
    <ligand>
        <name>substrate</name>
    </ligand>
</feature>
<dbReference type="OrthoDB" id="2339329at2"/>
<evidence type="ECO:0000256" key="5">
    <source>
        <dbReference type="ARBA" id="ARBA00023001"/>
    </source>
</evidence>
<dbReference type="PROSITE" id="PS00572">
    <property type="entry name" value="GLYCOSYL_HYDROL_F1_1"/>
    <property type="match status" value="1"/>
</dbReference>
<evidence type="ECO:0000256" key="9">
    <source>
        <dbReference type="PIRSR" id="PIRSR617736-1"/>
    </source>
</evidence>
<gene>
    <name evidence="13" type="ORF">EDC14_102425</name>
</gene>
<evidence type="ECO:0000256" key="1">
    <source>
        <dbReference type="ARBA" id="ARBA00000448"/>
    </source>
</evidence>
<dbReference type="InterPro" id="IPR033132">
    <property type="entry name" value="GH_1_N_CS"/>
</dbReference>
<dbReference type="Gene3D" id="3.20.20.80">
    <property type="entry name" value="Glycosidases"/>
    <property type="match status" value="1"/>
</dbReference>
<dbReference type="PRINTS" id="PR00131">
    <property type="entry name" value="GLHYDRLASE1"/>
</dbReference>
<evidence type="ECO:0000256" key="12">
    <source>
        <dbReference type="RuleBase" id="RU361175"/>
    </source>
</evidence>
<dbReference type="RefSeq" id="WP_132015626.1">
    <property type="nucleotide sequence ID" value="NZ_SLUN01000024.1"/>
</dbReference>
<proteinExistence type="inferred from homology"/>